<gene>
    <name evidence="16" type="ORF">DOTSEDRAFT_75885</name>
</gene>
<dbReference type="EMBL" id="KB446547">
    <property type="protein sequence ID" value="EME38505.1"/>
    <property type="molecule type" value="Genomic_DNA"/>
</dbReference>
<evidence type="ECO:0000313" key="16">
    <source>
        <dbReference type="EMBL" id="EME38505.1"/>
    </source>
</evidence>
<dbReference type="HOGENOM" id="CLU_006504_3_2_1"/>
<evidence type="ECO:0000256" key="5">
    <source>
        <dbReference type="ARBA" id="ARBA00022723"/>
    </source>
</evidence>
<dbReference type="SMART" id="SM01065">
    <property type="entry name" value="CBM_2"/>
    <property type="match status" value="1"/>
</dbReference>
<dbReference type="FunFam" id="2.60.40.10:FF:000552">
    <property type="entry name" value="Related to glucoamylase"/>
    <property type="match status" value="1"/>
</dbReference>
<dbReference type="InterPro" id="IPR011706">
    <property type="entry name" value="Cu-oxidase_C"/>
</dbReference>
<evidence type="ECO:0000256" key="7">
    <source>
        <dbReference type="ARBA" id="ARBA00022737"/>
    </source>
</evidence>
<dbReference type="PANTHER" id="PTHR11709:SF87">
    <property type="entry name" value="LACCASE"/>
    <property type="match status" value="1"/>
</dbReference>
<accession>N1PEB4</accession>
<dbReference type="InterPro" id="IPR008972">
    <property type="entry name" value="Cupredoxin"/>
</dbReference>
<dbReference type="Pfam" id="PF07731">
    <property type="entry name" value="Cu-oxidase_2"/>
    <property type="match status" value="1"/>
</dbReference>
<sequence length="729" mass="79354">MRITTILNVIALGAPHALAATIPSDKLHLDGQRRATPFKPTRHISFDGVQSSSKLGRRQSGTVDITFDELVTTAFGEGVSLVGSIDALGNWNTANAVALSADQYTADNPIWRGTVSLTPGTSFSYKYIRFGTDGAVTWEADPDHSYTVGNNAATISDTWQQASTTTPTSTTTSATPTATCTNGPTSRGCWSGGLSIETDFDEDWPTTGRTVSYDLTITNTTLAPDGYQRQGFAINGQYPGPTIYANWGDMISVTVHNEMQNNGTSIHWHGMRLYHNNGQDGVPGVTECPIAPGSSKTYTFQATQYGTSWYHSHFSAQYGDGVLGPIVIYGPSTADYDEDLGPLPITDWYYPGIYVVASRAMHQNALAPTADNGLINGTMVSNSGGAYAQTVLTAGKKHRLRLINTAVDNHFQFSLDGHTMLVVAADFVPIVPYNASWVFIGIGQRYDVIITADQDPASYWFRVESQDTAGCGSNYQNGNIQSIFSYEGHETETPASSATSYTQRCTDETGIVPYWNSYVPQGQIVAGSSFEHLDSAINQSTQADGSINLFWQVNGTPLKVDWSTPTLKSIRDGNNSNWPKQANMIELSSEGQWTYWVITEGAGSPFTVNIPHPIHLHGHDFFVLGSGTSAWTDDDASSLNYNNPPRRDVTMLPTNGWVALAFQTDNPGAWVMHCHIIWHADEGFSVQFLESKDTMLSIDPLPSDFQSQCDGWDSYYPTSAAYLQDDSGI</sequence>
<dbReference type="Gene3D" id="2.60.40.420">
    <property type="entry name" value="Cupredoxins - blue copper proteins"/>
    <property type="match status" value="3"/>
</dbReference>
<organism evidence="16 17">
    <name type="scientific">Dothistroma septosporum (strain NZE10 / CBS 128990)</name>
    <name type="common">Red band needle blight fungus</name>
    <name type="synonym">Mycosphaerella pini</name>
    <dbReference type="NCBI Taxonomy" id="675120"/>
    <lineage>
        <taxon>Eukaryota</taxon>
        <taxon>Fungi</taxon>
        <taxon>Dikarya</taxon>
        <taxon>Ascomycota</taxon>
        <taxon>Pezizomycotina</taxon>
        <taxon>Dothideomycetes</taxon>
        <taxon>Dothideomycetidae</taxon>
        <taxon>Mycosphaerellales</taxon>
        <taxon>Mycosphaerellaceae</taxon>
        <taxon>Dothistroma</taxon>
    </lineage>
</organism>
<keyword evidence="17" id="KW-1185">Reference proteome</keyword>
<evidence type="ECO:0000259" key="15">
    <source>
        <dbReference type="PROSITE" id="PS51166"/>
    </source>
</evidence>
<feature type="domain" description="CBM20" evidence="15">
    <location>
        <begin position="57"/>
        <end position="161"/>
    </location>
</feature>
<reference evidence="16 17" key="2">
    <citation type="journal article" date="2012" name="PLoS Pathog.">
        <title>Diverse lifestyles and strategies of plant pathogenesis encoded in the genomes of eighteen Dothideomycetes fungi.</title>
        <authorList>
            <person name="Ohm R.A."/>
            <person name="Feau N."/>
            <person name="Henrissat B."/>
            <person name="Schoch C.L."/>
            <person name="Horwitz B.A."/>
            <person name="Barry K.W."/>
            <person name="Condon B.J."/>
            <person name="Copeland A.C."/>
            <person name="Dhillon B."/>
            <person name="Glaser F."/>
            <person name="Hesse C.N."/>
            <person name="Kosti I."/>
            <person name="LaButti K."/>
            <person name="Lindquist E.A."/>
            <person name="Lucas S."/>
            <person name="Salamov A.A."/>
            <person name="Bradshaw R.E."/>
            <person name="Ciuffetti L."/>
            <person name="Hamelin R.C."/>
            <person name="Kema G.H.J."/>
            <person name="Lawrence C."/>
            <person name="Scott J.A."/>
            <person name="Spatafora J.W."/>
            <person name="Turgeon B.G."/>
            <person name="de Wit P.J.G.M."/>
            <person name="Zhong S."/>
            <person name="Goodwin S.B."/>
            <person name="Grigoriev I.V."/>
        </authorList>
    </citation>
    <scope>NUCLEOTIDE SEQUENCE [LARGE SCALE GENOMIC DNA]</scope>
    <source>
        <strain evidence="17">NZE10 / CBS 128990</strain>
    </source>
</reference>
<dbReference type="InterPro" id="IPR002044">
    <property type="entry name" value="CBM20"/>
</dbReference>
<comment type="similarity">
    <text evidence="3">Belongs to the multicopper oxidase family.</text>
</comment>
<comment type="catalytic activity">
    <reaction evidence="1">
        <text>4 hydroquinone + O2 = 4 benzosemiquinone + 2 H2O</text>
        <dbReference type="Rhea" id="RHEA:11276"/>
        <dbReference type="ChEBI" id="CHEBI:15377"/>
        <dbReference type="ChEBI" id="CHEBI:15379"/>
        <dbReference type="ChEBI" id="CHEBI:17594"/>
        <dbReference type="ChEBI" id="CHEBI:17977"/>
        <dbReference type="EC" id="1.10.3.2"/>
    </reaction>
</comment>
<keyword evidence="9" id="KW-0186">Copper</keyword>
<dbReference type="OrthoDB" id="2121828at2759"/>
<feature type="chain" id="PRO_5004108729" description="laccase" evidence="14">
    <location>
        <begin position="20"/>
        <end position="729"/>
    </location>
</feature>
<reference evidence="17" key="1">
    <citation type="journal article" date="2012" name="PLoS Genet.">
        <title>The genomes of the fungal plant pathogens Cladosporium fulvum and Dothistroma septosporum reveal adaptation to different hosts and lifestyles but also signatures of common ancestry.</title>
        <authorList>
            <person name="de Wit P.J.G.M."/>
            <person name="van der Burgt A."/>
            <person name="Oekmen B."/>
            <person name="Stergiopoulos I."/>
            <person name="Abd-Elsalam K.A."/>
            <person name="Aerts A.L."/>
            <person name="Bahkali A.H."/>
            <person name="Beenen H.G."/>
            <person name="Chettri P."/>
            <person name="Cox M.P."/>
            <person name="Datema E."/>
            <person name="de Vries R.P."/>
            <person name="Dhillon B."/>
            <person name="Ganley A.R."/>
            <person name="Griffiths S.A."/>
            <person name="Guo Y."/>
            <person name="Hamelin R.C."/>
            <person name="Henrissat B."/>
            <person name="Kabir M.S."/>
            <person name="Jashni M.K."/>
            <person name="Kema G."/>
            <person name="Klaubauf S."/>
            <person name="Lapidus A."/>
            <person name="Levasseur A."/>
            <person name="Lindquist E."/>
            <person name="Mehrabi R."/>
            <person name="Ohm R.A."/>
            <person name="Owen T.J."/>
            <person name="Salamov A."/>
            <person name="Schwelm A."/>
            <person name="Schijlen E."/>
            <person name="Sun H."/>
            <person name="van den Burg H.A."/>
            <person name="van Ham R.C.H.J."/>
            <person name="Zhang S."/>
            <person name="Goodwin S.B."/>
            <person name="Grigoriev I.V."/>
            <person name="Collemare J."/>
            <person name="Bradshaw R.E."/>
        </authorList>
    </citation>
    <scope>NUCLEOTIDE SEQUENCE [LARGE SCALE GENOMIC DNA]</scope>
    <source>
        <strain evidence="17">NZE10 / CBS 128990</strain>
    </source>
</reference>
<dbReference type="CDD" id="cd13901">
    <property type="entry name" value="CuRO_3_MaLCC_like"/>
    <property type="match status" value="1"/>
</dbReference>
<dbReference type="GO" id="GO:0000272">
    <property type="term" value="P:polysaccharide catabolic process"/>
    <property type="evidence" value="ECO:0007669"/>
    <property type="project" value="UniProtKB-KW"/>
</dbReference>
<evidence type="ECO:0000256" key="14">
    <source>
        <dbReference type="SAM" id="SignalP"/>
    </source>
</evidence>
<evidence type="ECO:0000256" key="12">
    <source>
        <dbReference type="ARBA" id="ARBA00023277"/>
    </source>
</evidence>
<proteinExistence type="inferred from homology"/>
<dbReference type="OMA" id="CHIIEHQ"/>
<dbReference type="FunFam" id="2.60.40.420:FF:000038">
    <property type="entry name" value="Extracellular dihydrogeodin oxidase/laccase"/>
    <property type="match status" value="1"/>
</dbReference>
<keyword evidence="8" id="KW-0560">Oxidoreductase</keyword>
<protein>
    <recommendedName>
        <fullName evidence="4">laccase</fullName>
        <ecNumber evidence="4">1.10.3.2</ecNumber>
    </recommendedName>
</protein>
<evidence type="ECO:0000256" key="13">
    <source>
        <dbReference type="ARBA" id="ARBA00023326"/>
    </source>
</evidence>
<dbReference type="SUPFAM" id="SSF49452">
    <property type="entry name" value="Starch-binding domain-like"/>
    <property type="match status" value="1"/>
</dbReference>
<evidence type="ECO:0000256" key="1">
    <source>
        <dbReference type="ARBA" id="ARBA00000349"/>
    </source>
</evidence>
<evidence type="ECO:0000256" key="6">
    <source>
        <dbReference type="ARBA" id="ARBA00022729"/>
    </source>
</evidence>
<dbReference type="Gene3D" id="2.60.40.10">
    <property type="entry name" value="Immunoglobulins"/>
    <property type="match status" value="1"/>
</dbReference>
<keyword evidence="5" id="KW-0479">Metal-binding</keyword>
<dbReference type="InterPro" id="IPR034836">
    <property type="entry name" value="CBM20_glucoamylase"/>
</dbReference>
<evidence type="ECO:0000256" key="4">
    <source>
        <dbReference type="ARBA" id="ARBA00012297"/>
    </source>
</evidence>
<evidence type="ECO:0000256" key="3">
    <source>
        <dbReference type="ARBA" id="ARBA00010609"/>
    </source>
</evidence>
<feature type="signal peptide" evidence="14">
    <location>
        <begin position="1"/>
        <end position="19"/>
    </location>
</feature>
<keyword evidence="10" id="KW-0325">Glycoprotein</keyword>
<evidence type="ECO:0000256" key="8">
    <source>
        <dbReference type="ARBA" id="ARBA00023002"/>
    </source>
</evidence>
<dbReference type="GO" id="GO:2001070">
    <property type="term" value="F:starch binding"/>
    <property type="evidence" value="ECO:0007669"/>
    <property type="project" value="InterPro"/>
</dbReference>
<keyword evidence="12" id="KW-0119">Carbohydrate metabolism</keyword>
<evidence type="ECO:0000256" key="11">
    <source>
        <dbReference type="ARBA" id="ARBA00023185"/>
    </source>
</evidence>
<dbReference type="GO" id="GO:0052716">
    <property type="term" value="F:hydroquinone:oxygen oxidoreductase activity"/>
    <property type="evidence" value="ECO:0007669"/>
    <property type="project" value="UniProtKB-EC"/>
</dbReference>
<evidence type="ECO:0000256" key="10">
    <source>
        <dbReference type="ARBA" id="ARBA00023180"/>
    </source>
</evidence>
<dbReference type="SUPFAM" id="SSF49503">
    <property type="entry name" value="Cupredoxins"/>
    <property type="match status" value="3"/>
</dbReference>
<dbReference type="FunFam" id="2.60.40.420:FF:000021">
    <property type="entry name" value="Extracellular dihydrogeodin oxidase/laccase"/>
    <property type="match status" value="1"/>
</dbReference>
<keyword evidence="6 14" id="KW-0732">Signal</keyword>
<name>N1PEB4_DOTSN</name>
<dbReference type="GO" id="GO:0046274">
    <property type="term" value="P:lignin catabolic process"/>
    <property type="evidence" value="ECO:0007669"/>
    <property type="project" value="UniProtKB-KW"/>
</dbReference>
<dbReference type="PROSITE" id="PS51166">
    <property type="entry name" value="CBM20"/>
    <property type="match status" value="1"/>
</dbReference>
<dbReference type="CDD" id="cd05811">
    <property type="entry name" value="CBM20_glucoamylase"/>
    <property type="match status" value="1"/>
</dbReference>
<dbReference type="Pfam" id="PF00394">
    <property type="entry name" value="Cu-oxidase"/>
    <property type="match status" value="1"/>
</dbReference>
<evidence type="ECO:0000256" key="9">
    <source>
        <dbReference type="ARBA" id="ARBA00023008"/>
    </source>
</evidence>
<dbReference type="Proteomes" id="UP000016933">
    <property type="component" value="Unassembled WGS sequence"/>
</dbReference>
<dbReference type="Pfam" id="PF00686">
    <property type="entry name" value="CBM_20"/>
    <property type="match status" value="1"/>
</dbReference>
<dbReference type="InterPro" id="IPR013784">
    <property type="entry name" value="Carb-bd-like_fold"/>
</dbReference>
<dbReference type="InterPro" id="IPR001117">
    <property type="entry name" value="Cu-oxidase_2nd"/>
</dbReference>
<dbReference type="EC" id="1.10.3.2" evidence="4"/>
<keyword evidence="7" id="KW-0677">Repeat</keyword>
<dbReference type="InterPro" id="IPR013783">
    <property type="entry name" value="Ig-like_fold"/>
</dbReference>
<evidence type="ECO:0000256" key="2">
    <source>
        <dbReference type="ARBA" id="ARBA00001935"/>
    </source>
</evidence>
<evidence type="ECO:0000313" key="17">
    <source>
        <dbReference type="Proteomes" id="UP000016933"/>
    </source>
</evidence>
<dbReference type="STRING" id="675120.N1PEB4"/>
<dbReference type="eggNOG" id="KOG1263">
    <property type="taxonomic scope" value="Eukaryota"/>
</dbReference>
<dbReference type="InterPro" id="IPR045087">
    <property type="entry name" value="Cu-oxidase_fam"/>
</dbReference>
<keyword evidence="11" id="KW-0439">Lignin degradation</keyword>
<dbReference type="InterPro" id="IPR011707">
    <property type="entry name" value="Cu-oxidase-like_N"/>
</dbReference>
<keyword evidence="13" id="KW-0624">Polysaccharide degradation</keyword>
<dbReference type="CDD" id="cd13854">
    <property type="entry name" value="CuRO_1_MaLCC_like"/>
    <property type="match status" value="1"/>
</dbReference>
<dbReference type="CDD" id="cd13880">
    <property type="entry name" value="CuRO_2_MaLCC_like"/>
    <property type="match status" value="1"/>
</dbReference>
<dbReference type="PANTHER" id="PTHR11709">
    <property type="entry name" value="MULTI-COPPER OXIDASE"/>
    <property type="match status" value="1"/>
</dbReference>
<dbReference type="GO" id="GO:0005507">
    <property type="term" value="F:copper ion binding"/>
    <property type="evidence" value="ECO:0007669"/>
    <property type="project" value="InterPro"/>
</dbReference>
<comment type="cofactor">
    <cofactor evidence="2">
        <name>Cu cation</name>
        <dbReference type="ChEBI" id="CHEBI:23378"/>
    </cofactor>
</comment>
<dbReference type="AlphaFoldDB" id="N1PEB4"/>
<dbReference type="Pfam" id="PF07732">
    <property type="entry name" value="Cu-oxidase_3"/>
    <property type="match status" value="1"/>
</dbReference>